<dbReference type="AlphaFoldDB" id="A0A7X9HSM4"/>
<dbReference type="EMBL" id="JAAZNV010000006">
    <property type="protein sequence ID" value="NMB91355.1"/>
    <property type="molecule type" value="Genomic_DNA"/>
</dbReference>
<gene>
    <name evidence="1" type="ORF">GYA37_00745</name>
</gene>
<accession>A0A7X9HSM4</accession>
<proteinExistence type="predicted"/>
<comment type="caution">
    <text evidence="1">The sequence shown here is derived from an EMBL/GenBank/DDBJ whole genome shotgun (WGS) entry which is preliminary data.</text>
</comment>
<evidence type="ECO:0000313" key="1">
    <source>
        <dbReference type="EMBL" id="NMB91355.1"/>
    </source>
</evidence>
<name>A0A7X9HSM4_UNCKA</name>
<sequence>MADLYVGLGGILGAILLAALAVRQLGDFNYDHPEMKKGEVFITNADAEDLHHVGWKTKRCGKKAYDAHGRCISESYWQGSFPVFVQKSEMIQAGFRIFQIRFLCIQILDSHKR</sequence>
<protein>
    <submittedName>
        <fullName evidence="1">Uncharacterized protein</fullName>
    </submittedName>
</protein>
<reference evidence="1 2" key="1">
    <citation type="journal article" date="2020" name="Biotechnol. Biofuels">
        <title>New insights from the biogas microbiome by comprehensive genome-resolved metagenomics of nearly 1600 species originating from multiple anaerobic digesters.</title>
        <authorList>
            <person name="Campanaro S."/>
            <person name="Treu L."/>
            <person name="Rodriguez-R L.M."/>
            <person name="Kovalovszki A."/>
            <person name="Ziels R.M."/>
            <person name="Maus I."/>
            <person name="Zhu X."/>
            <person name="Kougias P.G."/>
            <person name="Basile A."/>
            <person name="Luo G."/>
            <person name="Schluter A."/>
            <person name="Konstantinidis K.T."/>
            <person name="Angelidaki I."/>
        </authorList>
    </citation>
    <scope>NUCLEOTIDE SEQUENCE [LARGE SCALE GENOMIC DNA]</scope>
    <source>
        <strain evidence="1">AS27yjCOA_202</strain>
    </source>
</reference>
<organism evidence="1 2">
    <name type="scientific">candidate division WWE3 bacterium</name>
    <dbReference type="NCBI Taxonomy" id="2053526"/>
    <lineage>
        <taxon>Bacteria</taxon>
        <taxon>Katanobacteria</taxon>
    </lineage>
</organism>
<evidence type="ECO:0000313" key="2">
    <source>
        <dbReference type="Proteomes" id="UP000590542"/>
    </source>
</evidence>
<dbReference type="Proteomes" id="UP000590542">
    <property type="component" value="Unassembled WGS sequence"/>
</dbReference>